<dbReference type="Pfam" id="PF01490">
    <property type="entry name" value="Aa_trans"/>
    <property type="match status" value="1"/>
</dbReference>
<feature type="transmembrane region" description="Helical" evidence="6">
    <location>
        <begin position="348"/>
        <end position="370"/>
    </location>
</feature>
<feature type="transmembrane region" description="Helical" evidence="6">
    <location>
        <begin position="429"/>
        <end position="446"/>
    </location>
</feature>
<accession>A0A5N5T1M2</accession>
<feature type="transmembrane region" description="Helical" evidence="6">
    <location>
        <begin position="214"/>
        <end position="238"/>
    </location>
</feature>
<feature type="transmembrane region" description="Helical" evidence="6">
    <location>
        <begin position="160"/>
        <end position="184"/>
    </location>
</feature>
<evidence type="ECO:0000256" key="1">
    <source>
        <dbReference type="ARBA" id="ARBA00004141"/>
    </source>
</evidence>
<evidence type="ECO:0000256" key="5">
    <source>
        <dbReference type="SAM" id="MobiDB-lite"/>
    </source>
</evidence>
<evidence type="ECO:0000256" key="3">
    <source>
        <dbReference type="ARBA" id="ARBA00022989"/>
    </source>
</evidence>
<name>A0A5N5T1M2_9CRUS</name>
<feature type="transmembrane region" description="Helical" evidence="6">
    <location>
        <begin position="382"/>
        <end position="408"/>
    </location>
</feature>
<feature type="domain" description="Amino acid transporter transmembrane" evidence="7">
    <location>
        <begin position="129"/>
        <end position="511"/>
    </location>
</feature>
<dbReference type="GO" id="GO:0015179">
    <property type="term" value="F:L-amino acid transmembrane transporter activity"/>
    <property type="evidence" value="ECO:0007669"/>
    <property type="project" value="TreeGrafter"/>
</dbReference>
<dbReference type="PANTHER" id="PTHR22950:SF703">
    <property type="entry name" value="AMINO ACID TRANSPORTER TRANSMEMBRANE DOMAIN-CONTAINING PROTEIN"/>
    <property type="match status" value="1"/>
</dbReference>
<dbReference type="Gene3D" id="1.20.1740.10">
    <property type="entry name" value="Amino acid/polyamine transporter I"/>
    <property type="match status" value="1"/>
</dbReference>
<evidence type="ECO:0000313" key="9">
    <source>
        <dbReference type="Proteomes" id="UP000326759"/>
    </source>
</evidence>
<evidence type="ECO:0000256" key="6">
    <source>
        <dbReference type="SAM" id="Phobius"/>
    </source>
</evidence>
<evidence type="ECO:0000259" key="7">
    <source>
        <dbReference type="Pfam" id="PF01490"/>
    </source>
</evidence>
<protein>
    <submittedName>
        <fullName evidence="8">Vesicular inhibitory amino acid transporter</fullName>
    </submittedName>
</protein>
<dbReference type="OrthoDB" id="655540at2759"/>
<evidence type="ECO:0000256" key="2">
    <source>
        <dbReference type="ARBA" id="ARBA00022692"/>
    </source>
</evidence>
<keyword evidence="2 6" id="KW-0812">Transmembrane</keyword>
<dbReference type="InterPro" id="IPR013057">
    <property type="entry name" value="AA_transpt_TM"/>
</dbReference>
<dbReference type="FunFam" id="1.20.1740.10:FF:000052">
    <property type="entry name" value="Lysine histidine transporter-like 3"/>
    <property type="match status" value="1"/>
</dbReference>
<dbReference type="EMBL" id="SEYY01014354">
    <property type="protein sequence ID" value="KAB7500326.1"/>
    <property type="molecule type" value="Genomic_DNA"/>
</dbReference>
<dbReference type="GO" id="GO:0005774">
    <property type="term" value="C:vacuolar membrane"/>
    <property type="evidence" value="ECO:0007669"/>
    <property type="project" value="TreeGrafter"/>
</dbReference>
<keyword evidence="9" id="KW-1185">Reference proteome</keyword>
<feature type="transmembrane region" description="Helical" evidence="6">
    <location>
        <begin position="270"/>
        <end position="288"/>
    </location>
</feature>
<feature type="region of interest" description="Disordered" evidence="5">
    <location>
        <begin position="1"/>
        <end position="123"/>
    </location>
</feature>
<keyword evidence="3 6" id="KW-1133">Transmembrane helix</keyword>
<feature type="transmembrane region" description="Helical" evidence="6">
    <location>
        <begin position="308"/>
        <end position="327"/>
    </location>
</feature>
<dbReference type="AlphaFoldDB" id="A0A5N5T1M2"/>
<dbReference type="PANTHER" id="PTHR22950">
    <property type="entry name" value="AMINO ACID TRANSPORTER"/>
    <property type="match status" value="1"/>
</dbReference>
<evidence type="ECO:0000313" key="8">
    <source>
        <dbReference type="EMBL" id="KAB7500326.1"/>
    </source>
</evidence>
<gene>
    <name evidence="8" type="ORF">Anas_03093</name>
</gene>
<feature type="transmembrane region" description="Helical" evidence="6">
    <location>
        <begin position="127"/>
        <end position="148"/>
    </location>
</feature>
<feature type="transmembrane region" description="Helical" evidence="6">
    <location>
        <begin position="244"/>
        <end position="263"/>
    </location>
</feature>
<evidence type="ECO:0000256" key="4">
    <source>
        <dbReference type="ARBA" id="ARBA00023136"/>
    </source>
</evidence>
<organism evidence="8 9">
    <name type="scientific">Armadillidium nasatum</name>
    <dbReference type="NCBI Taxonomy" id="96803"/>
    <lineage>
        <taxon>Eukaryota</taxon>
        <taxon>Metazoa</taxon>
        <taxon>Ecdysozoa</taxon>
        <taxon>Arthropoda</taxon>
        <taxon>Crustacea</taxon>
        <taxon>Multicrustacea</taxon>
        <taxon>Malacostraca</taxon>
        <taxon>Eumalacostraca</taxon>
        <taxon>Peracarida</taxon>
        <taxon>Isopoda</taxon>
        <taxon>Oniscidea</taxon>
        <taxon>Crinocheta</taxon>
        <taxon>Armadillidiidae</taxon>
        <taxon>Armadillidium</taxon>
    </lineage>
</organism>
<proteinExistence type="predicted"/>
<feature type="transmembrane region" description="Helical" evidence="6">
    <location>
        <begin position="452"/>
        <end position="476"/>
    </location>
</feature>
<comment type="caution">
    <text evidence="8">The sequence shown here is derived from an EMBL/GenBank/DDBJ whole genome shotgun (WGS) entry which is preliminary data.</text>
</comment>
<keyword evidence="4 6" id="KW-0472">Membrane</keyword>
<reference evidence="8 9" key="1">
    <citation type="journal article" date="2019" name="PLoS Biol.">
        <title>Sex chromosomes control vertical transmission of feminizing Wolbachia symbionts in an isopod.</title>
        <authorList>
            <person name="Becking T."/>
            <person name="Chebbi M.A."/>
            <person name="Giraud I."/>
            <person name="Moumen B."/>
            <person name="Laverre T."/>
            <person name="Caubet Y."/>
            <person name="Peccoud J."/>
            <person name="Gilbert C."/>
            <person name="Cordaux R."/>
        </authorList>
    </citation>
    <scope>NUCLEOTIDE SEQUENCE [LARGE SCALE GENOMIC DNA]</scope>
    <source>
        <strain evidence="8">ANa2</strain>
        <tissue evidence="8">Whole body excluding digestive tract and cuticle</tissue>
    </source>
</reference>
<sequence>MKTEWTPETEANGDADIGDPGTQGTQGPRDPGTQGPRDPGTQGPRDPGTQGPRDPGTQGPRDPGTQGPRDPGTQGPRDPGTQGPRDPGGGTLKEIGVGEIMGKSGEKLDVKEEEEGKEETDKRKSGLSYGLAAFFMVAQMAGAGFLSLPKAVANASWGGAFMIFFFCVSVAFSASRLGMCWSILEERWEEYRKPARQPYMEIASRALGVHGRRITLFSVLFTQIGSTIVFIILIAGFMNNFVPSLSQCLWSLIVAAVLLPIVFLGSPKDFWQASVLAVLSTVVAIIVIDVEMLIQSAKFLAANPVHTIPTISTFSLGFGAILFSYGGSSVFPTIQNDMKDRREFWKSVIISFSTIFILYFPVGVIGYILLGDSVKDNILLSIGSSTILTVAVSLQIINLAGTFIISLNPCLQAIEDIIGIPTNFCWQRIVVRTSVILFELLVVLAVPDFGLILNLIGGSTMSCMSFILPPIMYMKLVADKSDKTWPERSIPLWQRAYLWLILVMGIIGGISATVSAVMAIAQPSAFKKSCFVNFYGTTPNSTTT</sequence>
<comment type="subcellular location">
    <subcellularLocation>
        <location evidence="1">Membrane</location>
        <topology evidence="1">Multi-pass membrane protein</topology>
    </subcellularLocation>
</comment>
<feature type="transmembrane region" description="Helical" evidence="6">
    <location>
        <begin position="497"/>
        <end position="521"/>
    </location>
</feature>
<dbReference type="Proteomes" id="UP000326759">
    <property type="component" value="Unassembled WGS sequence"/>
</dbReference>